<evidence type="ECO:0000256" key="6">
    <source>
        <dbReference type="ARBA" id="ARBA00022722"/>
    </source>
</evidence>
<dbReference type="NCBIfam" id="TIGR02777">
    <property type="entry name" value="LigD_PE_dom"/>
    <property type="match status" value="1"/>
</dbReference>
<comment type="similarity">
    <text evidence="21">In the C-terminal section; belongs to the ATP-dependent DNA ligase family.</text>
</comment>
<dbReference type="Pfam" id="PF01068">
    <property type="entry name" value="DNA_ligase_A_M"/>
    <property type="match status" value="1"/>
</dbReference>
<evidence type="ECO:0000259" key="24">
    <source>
        <dbReference type="Pfam" id="PF01068"/>
    </source>
</evidence>
<dbReference type="InterPro" id="IPR033649">
    <property type="entry name" value="MtLigD_Pol-like"/>
</dbReference>
<gene>
    <name evidence="28" type="ORF">LWF01_03365</name>
</gene>
<dbReference type="RefSeq" id="WP_349639633.1">
    <property type="nucleotide sequence ID" value="NZ_CP090958.1"/>
</dbReference>
<sequence length="802" mass="89081">MARTTQVKIGGHRLGLTHLDKVLYAETGTTKADVLRYYAEIAELAMPHLLGRPVTQKRWPDGTDQQPFFQKNLADSTPDWIDRVSLEHSDRIVTYPLVTSPATLAWFGQNAALELHTPQWRINSKGEPGNPDRLVLDLDPGDGVTLADCAKVALEARGVLADHGLDGFPLTSGSKGIHLYCALSPNRTSEQISELALDVARILEERMPETVLSKMKRSLRGGKVFVDWSQNNSKKTTIAPYSLRGRDQPTVAAPRSWDELEDPELAQLTYDQVLERAARDGDLLQALTRKNDRLATYRSMRDAAKTPEPVPDGTEDNLPHGNDDTFVIQEHHARRLHWDFRLEHDGVLVSWALPKGVPETTKKNNLAVHTEDHPLDYASFDGTIPKGEYGGGEVTIWDRGSYELEKWRKDEVIVILHGQRATGRYVLFQTDGKNWMIHRTKDQPDIDVFQPKDASQPRQPGQQSDAATAQPKRKVADAPGPMLAQSGELDDIDDMRDWAFEMKWDGVRAIAHIRNGSVQLLSRNGNDVTAQYPEFASLAGSDGVAGLPHDTVLDGEIVAFGSNGAPDFGRLQQRMKLSNPEQIKATGVRVHLMLFDLLRLDGESLLRKSWEERRAALIELQPPGDAVQIPSVFLAHGHKAMETSAKHYLEGVIAKRRDSSYQPSRRSGKWIKVKHEAMQEVVVVGWRPGAGRRAGGVGSLLVAVYDDGELRYAGRVGTGFSDAALAESAERFRPLARKTSPVKNSIPAADAKDAHWVRPSLVGEVSYANWTSDGRLRQPSWRGFRPDKDATDVVIESSGRRP</sequence>
<evidence type="ECO:0000256" key="20">
    <source>
        <dbReference type="ARBA" id="ARBA00034003"/>
    </source>
</evidence>
<dbReference type="SUPFAM" id="SSF56091">
    <property type="entry name" value="DNA ligase/mRNA capping enzyme, catalytic domain"/>
    <property type="match status" value="1"/>
</dbReference>
<protein>
    <recommendedName>
        <fullName evidence="2">DNA ligase (ATP)</fullName>
        <ecNumber evidence="2">6.5.1.1</ecNumber>
    </recommendedName>
    <alternativeName>
        <fullName evidence="19">NHEJ DNA polymerase</fullName>
    </alternativeName>
</protein>
<evidence type="ECO:0000256" key="17">
    <source>
        <dbReference type="ARBA" id="ARBA00023211"/>
    </source>
</evidence>
<dbReference type="InterPro" id="IPR012340">
    <property type="entry name" value="NA-bd_OB-fold"/>
</dbReference>
<keyword evidence="14" id="KW-0238">DNA-binding</keyword>
<dbReference type="GO" id="GO:0003910">
    <property type="term" value="F:DNA ligase (ATP) activity"/>
    <property type="evidence" value="ECO:0007669"/>
    <property type="project" value="UniProtKB-EC"/>
</dbReference>
<dbReference type="PANTHER" id="PTHR42705">
    <property type="entry name" value="BIFUNCTIONAL NON-HOMOLOGOUS END JOINING PROTEIN LIGD"/>
    <property type="match status" value="1"/>
</dbReference>
<feature type="compositionally biased region" description="Polar residues" evidence="23">
    <location>
        <begin position="456"/>
        <end position="467"/>
    </location>
</feature>
<evidence type="ECO:0000259" key="25">
    <source>
        <dbReference type="Pfam" id="PF04679"/>
    </source>
</evidence>
<feature type="region of interest" description="Disordered" evidence="23">
    <location>
        <begin position="443"/>
        <end position="487"/>
    </location>
</feature>
<feature type="domain" description="DNA ligase ATP-dependent C-terminal" evidence="25">
    <location>
        <begin position="693"/>
        <end position="788"/>
    </location>
</feature>
<dbReference type="Gene3D" id="3.30.470.30">
    <property type="entry name" value="DNA ligase/mRNA capping enzyme"/>
    <property type="match status" value="1"/>
</dbReference>
<dbReference type="NCBIfam" id="NF007210">
    <property type="entry name" value="PRK09632.1"/>
    <property type="match status" value="1"/>
</dbReference>
<keyword evidence="16" id="KW-0234">DNA repair</keyword>
<keyword evidence="9" id="KW-0227">DNA damage</keyword>
<keyword evidence="29" id="KW-1185">Reference proteome</keyword>
<evidence type="ECO:0000256" key="4">
    <source>
        <dbReference type="ARBA" id="ARBA00022679"/>
    </source>
</evidence>
<evidence type="ECO:0000256" key="2">
    <source>
        <dbReference type="ARBA" id="ARBA00012727"/>
    </source>
</evidence>
<dbReference type="EMBL" id="CP090958">
    <property type="protein sequence ID" value="WGW12827.1"/>
    <property type="molecule type" value="Genomic_DNA"/>
</dbReference>
<dbReference type="PROSITE" id="PS00333">
    <property type="entry name" value="DNA_LIGASE_A2"/>
    <property type="match status" value="1"/>
</dbReference>
<organism evidence="28 29">
    <name type="scientific">Saxibacter everestensis</name>
    <dbReference type="NCBI Taxonomy" id="2909229"/>
    <lineage>
        <taxon>Bacteria</taxon>
        <taxon>Bacillati</taxon>
        <taxon>Actinomycetota</taxon>
        <taxon>Actinomycetes</taxon>
        <taxon>Micrococcales</taxon>
        <taxon>Brevibacteriaceae</taxon>
        <taxon>Saxibacter</taxon>
    </lineage>
</organism>
<dbReference type="InterPro" id="IPR016059">
    <property type="entry name" value="DNA_ligase_ATP-dep_CS"/>
</dbReference>
<name>A0ABY8QUV9_9MICO</name>
<comment type="catalytic activity">
    <reaction evidence="20">
        <text>ATP + (deoxyribonucleotide)n-3'-hydroxyl + 5'-phospho-(deoxyribonucleotide)m = (deoxyribonucleotide)n+m + AMP + diphosphate.</text>
        <dbReference type="EC" id="6.5.1.1"/>
    </reaction>
</comment>
<evidence type="ECO:0000256" key="12">
    <source>
        <dbReference type="ARBA" id="ARBA00022840"/>
    </source>
</evidence>
<dbReference type="Proteomes" id="UP001209083">
    <property type="component" value="Chromosome"/>
</dbReference>
<dbReference type="CDD" id="cd04863">
    <property type="entry name" value="MtLigD_Pol_like"/>
    <property type="match status" value="1"/>
</dbReference>
<evidence type="ECO:0000259" key="27">
    <source>
        <dbReference type="Pfam" id="PF21686"/>
    </source>
</evidence>
<evidence type="ECO:0000313" key="28">
    <source>
        <dbReference type="EMBL" id="WGW12827.1"/>
    </source>
</evidence>
<evidence type="ECO:0000256" key="14">
    <source>
        <dbReference type="ARBA" id="ARBA00023125"/>
    </source>
</evidence>
<evidence type="ECO:0000256" key="7">
    <source>
        <dbReference type="ARBA" id="ARBA00022723"/>
    </source>
</evidence>
<dbReference type="Pfam" id="PF13298">
    <property type="entry name" value="LigD_N"/>
    <property type="match status" value="1"/>
</dbReference>
<accession>A0ABY8QUV9</accession>
<evidence type="ECO:0000256" key="9">
    <source>
        <dbReference type="ARBA" id="ARBA00022763"/>
    </source>
</evidence>
<dbReference type="Gene3D" id="3.30.1490.70">
    <property type="match status" value="1"/>
</dbReference>
<proteinExistence type="inferred from homology"/>
<keyword evidence="10" id="KW-0378">Hydrolase</keyword>
<evidence type="ECO:0000259" key="26">
    <source>
        <dbReference type="Pfam" id="PF13298"/>
    </source>
</evidence>
<dbReference type="SUPFAM" id="SSF50249">
    <property type="entry name" value="Nucleic acid-binding proteins"/>
    <property type="match status" value="1"/>
</dbReference>
<dbReference type="InterPro" id="IPR012309">
    <property type="entry name" value="DNA_ligase_ATP-dep_C"/>
</dbReference>
<keyword evidence="17" id="KW-0464">Manganese</keyword>
<dbReference type="Gene3D" id="3.90.920.10">
    <property type="entry name" value="DNA primase, PRIM domain"/>
    <property type="match status" value="1"/>
</dbReference>
<dbReference type="PANTHER" id="PTHR42705:SF2">
    <property type="entry name" value="BIFUNCTIONAL NON-HOMOLOGOUS END JOINING PROTEIN LIGD"/>
    <property type="match status" value="1"/>
</dbReference>
<dbReference type="InterPro" id="IPR052171">
    <property type="entry name" value="NHEJ_LigD"/>
</dbReference>
<dbReference type="NCBIfam" id="TIGR02778">
    <property type="entry name" value="ligD_pol"/>
    <property type="match status" value="1"/>
</dbReference>
<evidence type="ECO:0000256" key="10">
    <source>
        <dbReference type="ARBA" id="ARBA00022801"/>
    </source>
</evidence>
<evidence type="ECO:0000256" key="1">
    <source>
        <dbReference type="ARBA" id="ARBA00001936"/>
    </source>
</evidence>
<keyword evidence="15" id="KW-0233">DNA recombination</keyword>
<evidence type="ECO:0000256" key="16">
    <source>
        <dbReference type="ARBA" id="ARBA00023204"/>
    </source>
</evidence>
<keyword evidence="5" id="KW-0548">Nucleotidyltransferase</keyword>
<dbReference type="InterPro" id="IPR014146">
    <property type="entry name" value="LigD_ligase_dom"/>
</dbReference>
<feature type="domain" description="DNA ligase D polymerase" evidence="27">
    <location>
        <begin position="30"/>
        <end position="283"/>
    </location>
</feature>
<dbReference type="Gene3D" id="2.40.50.140">
    <property type="entry name" value="Nucleic acid-binding proteins"/>
    <property type="match status" value="1"/>
</dbReference>
<dbReference type="EC" id="6.5.1.1" evidence="2"/>
<evidence type="ECO:0000256" key="13">
    <source>
        <dbReference type="ARBA" id="ARBA00022932"/>
    </source>
</evidence>
<keyword evidence="13" id="KW-0239">DNA-directed DNA polymerase</keyword>
<feature type="domain" description="ATP-dependent DNA ligase family profile" evidence="24">
    <location>
        <begin position="481"/>
        <end position="674"/>
    </location>
</feature>
<dbReference type="CDD" id="cd07906">
    <property type="entry name" value="Adenylation_DNA_ligase_LigD_LigC"/>
    <property type="match status" value="1"/>
</dbReference>
<dbReference type="NCBIfam" id="TIGR02779">
    <property type="entry name" value="NHEJ_ligase_lig"/>
    <property type="match status" value="1"/>
</dbReference>
<evidence type="ECO:0000256" key="15">
    <source>
        <dbReference type="ARBA" id="ARBA00023172"/>
    </source>
</evidence>
<evidence type="ECO:0000256" key="5">
    <source>
        <dbReference type="ARBA" id="ARBA00022695"/>
    </source>
</evidence>
<evidence type="ECO:0000256" key="8">
    <source>
        <dbReference type="ARBA" id="ARBA00022741"/>
    </source>
</evidence>
<feature type="region of interest" description="Disordered" evidence="23">
    <location>
        <begin position="780"/>
        <end position="802"/>
    </location>
</feature>
<evidence type="ECO:0000256" key="19">
    <source>
        <dbReference type="ARBA" id="ARBA00029943"/>
    </source>
</evidence>
<feature type="domain" description="DNA ligase D 3'-phosphoesterase" evidence="26">
    <location>
        <begin position="329"/>
        <end position="428"/>
    </location>
</feature>
<dbReference type="Pfam" id="PF04679">
    <property type="entry name" value="DNA_ligase_A_C"/>
    <property type="match status" value="1"/>
</dbReference>
<reference evidence="28 29" key="1">
    <citation type="submission" date="2023-05" db="EMBL/GenBank/DDBJ databases">
        <title>Lithophilousrod everest ZFBP1038 complete genpme.</title>
        <authorList>
            <person name="Tian M."/>
        </authorList>
    </citation>
    <scope>NUCLEOTIDE SEQUENCE [LARGE SCALE GENOMIC DNA]</scope>
    <source>
        <strain evidence="28 29">ZFBP1038</strain>
    </source>
</reference>
<keyword evidence="18" id="KW-0511">Multifunctional enzyme</keyword>
<keyword evidence="7" id="KW-0479">Metal-binding</keyword>
<keyword evidence="12" id="KW-0067">ATP-binding</keyword>
<dbReference type="InterPro" id="IPR012310">
    <property type="entry name" value="DNA_ligase_ATP-dep_cent"/>
</dbReference>
<dbReference type="Pfam" id="PF21686">
    <property type="entry name" value="LigD_Prim-Pol"/>
    <property type="match status" value="1"/>
</dbReference>
<evidence type="ECO:0000256" key="22">
    <source>
        <dbReference type="ARBA" id="ARBA00049990"/>
    </source>
</evidence>
<keyword evidence="8" id="KW-0547">Nucleotide-binding</keyword>
<dbReference type="PROSITE" id="PS00697">
    <property type="entry name" value="DNA_LIGASE_A1"/>
    <property type="match status" value="1"/>
</dbReference>
<dbReference type="CDD" id="cd07971">
    <property type="entry name" value="OBF_DNA_ligase_LigD"/>
    <property type="match status" value="1"/>
</dbReference>
<comment type="cofactor">
    <cofactor evidence="1">
        <name>Mn(2+)</name>
        <dbReference type="ChEBI" id="CHEBI:29035"/>
    </cofactor>
</comment>
<keyword evidence="6" id="KW-0540">Nuclease</keyword>
<evidence type="ECO:0000256" key="21">
    <source>
        <dbReference type="ARBA" id="ARBA00049981"/>
    </source>
</evidence>
<evidence type="ECO:0000256" key="23">
    <source>
        <dbReference type="SAM" id="MobiDB-lite"/>
    </source>
</evidence>
<dbReference type="InterPro" id="IPR014144">
    <property type="entry name" value="LigD_PE_domain"/>
</dbReference>
<dbReference type="InterPro" id="IPR014145">
    <property type="entry name" value="LigD_pol_dom"/>
</dbReference>
<evidence type="ECO:0000313" key="29">
    <source>
        <dbReference type="Proteomes" id="UP001209083"/>
    </source>
</evidence>
<keyword evidence="3 28" id="KW-0436">Ligase</keyword>
<keyword evidence="11" id="KW-0269">Exonuclease</keyword>
<evidence type="ECO:0000256" key="11">
    <source>
        <dbReference type="ARBA" id="ARBA00022839"/>
    </source>
</evidence>
<comment type="similarity">
    <text evidence="22">In the N-terminal section; belongs to the LigD polymerase family.</text>
</comment>
<keyword evidence="4" id="KW-0808">Transferase</keyword>
<evidence type="ECO:0000256" key="18">
    <source>
        <dbReference type="ARBA" id="ARBA00023268"/>
    </source>
</evidence>
<evidence type="ECO:0000256" key="3">
    <source>
        <dbReference type="ARBA" id="ARBA00022598"/>
    </source>
</evidence>